<evidence type="ECO:0000313" key="2">
    <source>
        <dbReference type="Proteomes" id="UP000813385"/>
    </source>
</evidence>
<dbReference type="SUPFAM" id="SSF52047">
    <property type="entry name" value="RNI-like"/>
    <property type="match status" value="1"/>
</dbReference>
<accession>A0A8K0TFC4</accession>
<dbReference type="InterPro" id="IPR032675">
    <property type="entry name" value="LRR_dom_sf"/>
</dbReference>
<dbReference type="Gene3D" id="3.80.10.10">
    <property type="entry name" value="Ribonuclease Inhibitor"/>
    <property type="match status" value="1"/>
</dbReference>
<protein>
    <recommendedName>
        <fullName evidence="3">F-box domain-containing protein</fullName>
    </recommendedName>
</protein>
<gene>
    <name evidence="1" type="ORF">B0T11DRAFT_300096</name>
</gene>
<reference evidence="1" key="1">
    <citation type="journal article" date="2021" name="Nat. Commun.">
        <title>Genetic determinants of endophytism in the Arabidopsis root mycobiome.</title>
        <authorList>
            <person name="Mesny F."/>
            <person name="Miyauchi S."/>
            <person name="Thiergart T."/>
            <person name="Pickel B."/>
            <person name="Atanasova L."/>
            <person name="Karlsson M."/>
            <person name="Huettel B."/>
            <person name="Barry K.W."/>
            <person name="Haridas S."/>
            <person name="Chen C."/>
            <person name="Bauer D."/>
            <person name="Andreopoulos W."/>
            <person name="Pangilinan J."/>
            <person name="LaButti K."/>
            <person name="Riley R."/>
            <person name="Lipzen A."/>
            <person name="Clum A."/>
            <person name="Drula E."/>
            <person name="Henrissat B."/>
            <person name="Kohler A."/>
            <person name="Grigoriev I.V."/>
            <person name="Martin F.M."/>
            <person name="Hacquard S."/>
        </authorList>
    </citation>
    <scope>NUCLEOTIDE SEQUENCE</scope>
    <source>
        <strain evidence="1">MPI-CAGE-AT-0016</strain>
    </source>
</reference>
<comment type="caution">
    <text evidence="1">The sequence shown here is derived from an EMBL/GenBank/DDBJ whole genome shotgun (WGS) entry which is preliminary data.</text>
</comment>
<dbReference type="OrthoDB" id="2520703at2759"/>
<evidence type="ECO:0000313" key="1">
    <source>
        <dbReference type="EMBL" id="KAH7359146.1"/>
    </source>
</evidence>
<dbReference type="Proteomes" id="UP000813385">
    <property type="component" value="Unassembled WGS sequence"/>
</dbReference>
<proteinExistence type="predicted"/>
<organism evidence="1 2">
    <name type="scientific">Plectosphaerella cucumerina</name>
    <dbReference type="NCBI Taxonomy" id="40658"/>
    <lineage>
        <taxon>Eukaryota</taxon>
        <taxon>Fungi</taxon>
        <taxon>Dikarya</taxon>
        <taxon>Ascomycota</taxon>
        <taxon>Pezizomycotina</taxon>
        <taxon>Sordariomycetes</taxon>
        <taxon>Hypocreomycetidae</taxon>
        <taxon>Glomerellales</taxon>
        <taxon>Plectosphaerellaceae</taxon>
        <taxon>Plectosphaerella</taxon>
    </lineage>
</organism>
<dbReference type="EMBL" id="JAGPXD010000004">
    <property type="protein sequence ID" value="KAH7359146.1"/>
    <property type="molecule type" value="Genomic_DNA"/>
</dbReference>
<dbReference type="AlphaFoldDB" id="A0A8K0TFC4"/>
<sequence length="464" mass="52034">MPAYLPPELWMCVAECLYDEYIDEAVRLLRDLSSTTSAALIALANLCRVSKPLKSIATPFLYRTPFTPGISLFLDTITSYPELSRHVQELSCNRWHLEGPGMKYGRYPPAFIEAIERHTTFALEHHVSNNGFPDWEEGELDNGLFVGPIADAALLSFLPNLACVFLQSSSRYVCCGLESGSLPKLTYAFVYHGDDEFFIEPCLLKYLAEAAPNITHLHLSRLGMGETDHNNFPLFPNVTFLSMQSSAVEGMSWPFLLGAFPRLEALEYGVCDIEEYNWGGTARDIQAALVSHCPSLKSLCIDFSWVDGHDMPGDVDCGFDHGLASLRELEYLITDLSCIGSPELGDGGKDDDEEYGELNWLQGEEDWIDLGLRSEALPASLRGLRIIVWDIWGWGKLVESLLDLAMKAPTQLPALEKISILRPESTRKWDDKIMDAWKDTGVEMTLETSLSTWDSKSPKDWDWP</sequence>
<keyword evidence="2" id="KW-1185">Reference proteome</keyword>
<evidence type="ECO:0008006" key="3">
    <source>
        <dbReference type="Google" id="ProtNLM"/>
    </source>
</evidence>
<name>A0A8K0TFC4_9PEZI</name>